<keyword evidence="4" id="KW-0472">Membrane</keyword>
<reference evidence="8 10" key="2">
    <citation type="journal article" date="2004" name="Nat. Biotechnol.">
        <title>Complete genome sequence of the metabolically versatile photosynthetic bacterium Rhodopseudomonas palustris.</title>
        <authorList>
            <person name="Larimer F.W."/>
            <person name="Chain P."/>
            <person name="Hauser L."/>
            <person name="Lamerdin J."/>
            <person name="Malfatti S."/>
            <person name="Do L."/>
            <person name="Land M.L."/>
            <person name="Pelletier D.A."/>
            <person name="Beatty J.T."/>
            <person name="Lang A.S."/>
            <person name="Tabita F.R."/>
            <person name="Gibson J.L."/>
            <person name="Hanson T.E."/>
            <person name="Bobst C."/>
            <person name="Torres J.L."/>
            <person name="Peres C."/>
            <person name="Harrison F.H."/>
            <person name="Gibson J."/>
            <person name="Harwood C.S."/>
        </authorList>
    </citation>
    <scope>NUCLEOTIDE SEQUENCE [LARGE SCALE GENOMIC DNA]</scope>
    <source>
        <strain evidence="10">ATCC BAA-98 / CGA009</strain>
        <strain evidence="8">CGA009</strain>
    </source>
</reference>
<dbReference type="EMBL" id="CP116810">
    <property type="protein sequence ID" value="WCL94775.1"/>
    <property type="molecule type" value="Genomic_DNA"/>
</dbReference>
<keyword evidence="10" id="KW-1185">Reference proteome</keyword>
<protein>
    <recommendedName>
        <fullName evidence="3">Lectin-like protein BA14k</fullName>
    </recommendedName>
</protein>
<dbReference type="RefSeq" id="WP_011160103.1">
    <property type="nucleotide sequence ID" value="NZ_CP116810.1"/>
</dbReference>
<evidence type="ECO:0000313" key="10">
    <source>
        <dbReference type="Proteomes" id="UP000001426"/>
    </source>
</evidence>
<reference evidence="9" key="3">
    <citation type="submission" date="2022-12" db="EMBL/GenBank/DDBJ databases">
        <title>Complete genome sequence of Rhodopseudomonas palustris CGA0092 and corrections to the R. palustris CGA009 genome sequence.</title>
        <authorList>
            <person name="Mazny B.R."/>
            <person name="Sheff O.F."/>
            <person name="LaSarre B."/>
            <person name="McKinlay A."/>
            <person name="McKinlay J.B."/>
        </authorList>
    </citation>
    <scope>NUCLEOTIDE SEQUENCE</scope>
    <source>
        <strain evidence="9">CGA009</strain>
    </source>
</reference>
<reference evidence="9" key="1">
    <citation type="submission" date="2003-07" db="EMBL/GenBank/DDBJ databases">
        <authorList>
            <consortium name="Rhodopseudomonas genome consortium"/>
            <person name="Larimer F."/>
            <person name="Harwood C."/>
        </authorList>
    </citation>
    <scope>NUCLEOTIDE SEQUENCE</scope>
    <source>
        <strain evidence="9">CGA009</strain>
    </source>
</reference>
<sequence>MMTTRILPAAALVLGSLAVASVPASAAPLMVGAAAQPAPVTTQQVQWRHHHHGWHGGGGWHGHRGGGYYRHGGYGWGPAIGGLAAGAIIGGAIANSQAQAGAVDADAYCSQRFRSYDPASGTYLGYDGRRHACP</sequence>
<evidence type="ECO:0000256" key="6">
    <source>
        <dbReference type="ARBA" id="ARBA00025321"/>
    </source>
</evidence>
<dbReference type="KEGG" id="rpa:TX73_023745"/>
<dbReference type="GeneID" id="66895722"/>
<evidence type="ECO:0000313" key="9">
    <source>
        <dbReference type="EMBL" id="WCL94775.1"/>
    </source>
</evidence>
<evidence type="ECO:0000256" key="1">
    <source>
        <dbReference type="ARBA" id="ARBA00004167"/>
    </source>
</evidence>
<dbReference type="EMBL" id="BX572607">
    <property type="protein sequence ID" value="CAE30011.1"/>
    <property type="molecule type" value="Genomic_DNA"/>
</dbReference>
<evidence type="ECO:0000256" key="3">
    <source>
        <dbReference type="ARBA" id="ARBA00020552"/>
    </source>
</evidence>
<comment type="similarity">
    <text evidence="2">Belongs to the BA14k family.</text>
</comment>
<dbReference type="AlphaFoldDB" id="Q6N138"/>
<dbReference type="Proteomes" id="UP000001426">
    <property type="component" value="Chromosome"/>
</dbReference>
<keyword evidence="4" id="KW-1003">Cell membrane</keyword>
<feature type="signal peptide" evidence="7">
    <location>
        <begin position="1"/>
        <end position="26"/>
    </location>
</feature>
<dbReference type="InterPro" id="IPR012413">
    <property type="entry name" value="BA14K"/>
</dbReference>
<evidence type="ECO:0000256" key="2">
    <source>
        <dbReference type="ARBA" id="ARBA00010270"/>
    </source>
</evidence>
<gene>
    <name evidence="8" type="ordered locus">RPA4571</name>
    <name evidence="9" type="ORF">TX73_023745</name>
</gene>
<accession>Q6N138</accession>
<dbReference type="GO" id="GO:0030246">
    <property type="term" value="F:carbohydrate binding"/>
    <property type="evidence" value="ECO:0007669"/>
    <property type="project" value="UniProtKB-KW"/>
</dbReference>
<dbReference type="eggNOG" id="ENOG5033457">
    <property type="taxonomic scope" value="Bacteria"/>
</dbReference>
<evidence type="ECO:0000313" key="8">
    <source>
        <dbReference type="EMBL" id="CAE30011.1"/>
    </source>
</evidence>
<evidence type="ECO:0000256" key="7">
    <source>
        <dbReference type="SAM" id="SignalP"/>
    </source>
</evidence>
<keyword evidence="5" id="KW-0430">Lectin</keyword>
<dbReference type="GO" id="GO:0016020">
    <property type="term" value="C:membrane"/>
    <property type="evidence" value="ECO:0007669"/>
    <property type="project" value="UniProtKB-SubCell"/>
</dbReference>
<keyword evidence="7" id="KW-0732">Signal</keyword>
<feature type="chain" id="PRO_5042808852" description="Lectin-like protein BA14k" evidence="7">
    <location>
        <begin position="27"/>
        <end position="134"/>
    </location>
</feature>
<dbReference type="Pfam" id="PF07886">
    <property type="entry name" value="BA14K"/>
    <property type="match status" value="1"/>
</dbReference>
<dbReference type="HOGENOM" id="CLU_095992_3_0_5"/>
<organism evidence="8">
    <name type="scientific">Rhodopseudomonas palustris (strain ATCC BAA-98 / CGA009)</name>
    <dbReference type="NCBI Taxonomy" id="258594"/>
    <lineage>
        <taxon>Bacteria</taxon>
        <taxon>Pseudomonadati</taxon>
        <taxon>Pseudomonadota</taxon>
        <taxon>Alphaproteobacteria</taxon>
        <taxon>Hyphomicrobiales</taxon>
        <taxon>Nitrobacteraceae</taxon>
        <taxon>Rhodopseudomonas</taxon>
    </lineage>
</organism>
<comment type="function">
    <text evidence="6">Has immunoglobulin-binding and hemagglutination properties, and can bind to mannose. Essential for virulence. May be involved in LPS biosynthesis or polysaccharide transport.</text>
</comment>
<comment type="subcellular location">
    <subcellularLocation>
        <location evidence="1">Membrane</location>
        <topology evidence="1">Single-pass membrane protein</topology>
    </subcellularLocation>
</comment>
<evidence type="ECO:0000256" key="4">
    <source>
        <dbReference type="ARBA" id="ARBA00022475"/>
    </source>
</evidence>
<name>Q6N138_RHOPA</name>
<evidence type="ECO:0000256" key="5">
    <source>
        <dbReference type="ARBA" id="ARBA00022734"/>
    </source>
</evidence>
<proteinExistence type="inferred from homology"/>